<dbReference type="RefSeq" id="WP_290363246.1">
    <property type="nucleotide sequence ID" value="NZ_JAUFQU010000001.1"/>
</dbReference>
<dbReference type="Proteomes" id="UP001242368">
    <property type="component" value="Unassembled WGS sequence"/>
</dbReference>
<dbReference type="PANTHER" id="PTHR43546">
    <property type="entry name" value="UPF0173 METAL-DEPENDENT HYDROLASE MJ1163-RELATED"/>
    <property type="match status" value="1"/>
</dbReference>
<evidence type="ECO:0000256" key="1">
    <source>
        <dbReference type="ARBA" id="ARBA00022801"/>
    </source>
</evidence>
<dbReference type="Gene3D" id="3.60.15.10">
    <property type="entry name" value="Ribonuclease Z/Hydroxyacylglutathione hydrolase-like"/>
    <property type="match status" value="1"/>
</dbReference>
<dbReference type="InterPro" id="IPR050114">
    <property type="entry name" value="UPF0173_UPF0282_UlaG_hydrolase"/>
</dbReference>
<accession>A0ABT8CSK7</accession>
<organism evidence="3 4">
    <name type="scientific">Paenimyroides ceti</name>
    <dbReference type="NCBI Taxonomy" id="395087"/>
    <lineage>
        <taxon>Bacteria</taxon>
        <taxon>Pseudomonadati</taxon>
        <taxon>Bacteroidota</taxon>
        <taxon>Flavobacteriia</taxon>
        <taxon>Flavobacteriales</taxon>
        <taxon>Flavobacteriaceae</taxon>
        <taxon>Paenimyroides</taxon>
    </lineage>
</organism>
<dbReference type="SUPFAM" id="SSF56281">
    <property type="entry name" value="Metallo-hydrolase/oxidoreductase"/>
    <property type="match status" value="1"/>
</dbReference>
<gene>
    <name evidence="3" type="ORF">QW060_08740</name>
</gene>
<dbReference type="PANTHER" id="PTHR43546:SF9">
    <property type="entry name" value="L-ASCORBATE-6-PHOSPHATE LACTONASE ULAG-RELATED"/>
    <property type="match status" value="1"/>
</dbReference>
<keyword evidence="1" id="KW-0378">Hydrolase</keyword>
<proteinExistence type="predicted"/>
<dbReference type="CDD" id="cd06262">
    <property type="entry name" value="metallo-hydrolase-like_MBL-fold"/>
    <property type="match status" value="1"/>
</dbReference>
<protein>
    <submittedName>
        <fullName evidence="3">MBL fold metallo-hydrolase</fullName>
    </submittedName>
</protein>
<keyword evidence="4" id="KW-1185">Reference proteome</keyword>
<evidence type="ECO:0000259" key="2">
    <source>
        <dbReference type="Pfam" id="PF12706"/>
    </source>
</evidence>
<sequence length="253" mass="28492">MKVQLIRNASLIISINDKKILVDPMLGAKGSLGKFPWIDDMRANPLTDLPFSEYELKRMIDEVDAVLLTHLHPDHWDNKAQEMLPKNIPIFCQPEDAEQIELLNFTNVKTVSHSTLFGDIELFRTEGKHGLGEIGNLMGNVSGFVIRHDKETLYLTGDTIWCNDVMDAINLYAPSFIIVNGGGAKFDIGEHVTMNCTDIKKLAEYNSHYNIAVVHLESVSPVTETRKVLKTFLSENALLNRVIIPDDGEEFRV</sequence>
<evidence type="ECO:0000313" key="3">
    <source>
        <dbReference type="EMBL" id="MDN3707220.1"/>
    </source>
</evidence>
<evidence type="ECO:0000313" key="4">
    <source>
        <dbReference type="Proteomes" id="UP001242368"/>
    </source>
</evidence>
<name>A0ABT8CSK7_9FLAO</name>
<dbReference type="InterPro" id="IPR001279">
    <property type="entry name" value="Metallo-B-lactamas"/>
</dbReference>
<dbReference type="InterPro" id="IPR036866">
    <property type="entry name" value="RibonucZ/Hydroxyglut_hydro"/>
</dbReference>
<feature type="domain" description="Metallo-beta-lactamase" evidence="2">
    <location>
        <begin position="19"/>
        <end position="195"/>
    </location>
</feature>
<reference evidence="4" key="1">
    <citation type="journal article" date="2019" name="Int. J. Syst. Evol. Microbiol.">
        <title>The Global Catalogue of Microorganisms (GCM) 10K type strain sequencing project: providing services to taxonomists for standard genome sequencing and annotation.</title>
        <authorList>
            <consortium name="The Broad Institute Genomics Platform"/>
            <consortium name="The Broad Institute Genome Sequencing Center for Infectious Disease"/>
            <person name="Wu L."/>
            <person name="Ma J."/>
        </authorList>
    </citation>
    <scope>NUCLEOTIDE SEQUENCE [LARGE SCALE GENOMIC DNA]</scope>
    <source>
        <strain evidence="4">CECT 7184</strain>
    </source>
</reference>
<dbReference type="Pfam" id="PF12706">
    <property type="entry name" value="Lactamase_B_2"/>
    <property type="match status" value="1"/>
</dbReference>
<dbReference type="EMBL" id="JAUFQU010000001">
    <property type="protein sequence ID" value="MDN3707220.1"/>
    <property type="molecule type" value="Genomic_DNA"/>
</dbReference>
<comment type="caution">
    <text evidence="3">The sequence shown here is derived from an EMBL/GenBank/DDBJ whole genome shotgun (WGS) entry which is preliminary data.</text>
</comment>